<feature type="compositionally biased region" description="Gly residues" evidence="1">
    <location>
        <begin position="347"/>
        <end position="361"/>
    </location>
</feature>
<feature type="compositionally biased region" description="Gly residues" evidence="1">
    <location>
        <begin position="969"/>
        <end position="995"/>
    </location>
</feature>
<gene>
    <name evidence="2" type="ORF">Vafri_13263</name>
</gene>
<feature type="compositionally biased region" description="Polar residues" evidence="1">
    <location>
        <begin position="941"/>
        <end position="961"/>
    </location>
</feature>
<feature type="compositionally biased region" description="Polar residues" evidence="1">
    <location>
        <begin position="919"/>
        <end position="929"/>
    </location>
</feature>
<keyword evidence="3" id="KW-1185">Reference proteome</keyword>
<accession>A0A8J4F337</accession>
<dbReference type="Proteomes" id="UP000747399">
    <property type="component" value="Unassembled WGS sequence"/>
</dbReference>
<organism evidence="2 3">
    <name type="scientific">Volvox africanus</name>
    <dbReference type="NCBI Taxonomy" id="51714"/>
    <lineage>
        <taxon>Eukaryota</taxon>
        <taxon>Viridiplantae</taxon>
        <taxon>Chlorophyta</taxon>
        <taxon>core chlorophytes</taxon>
        <taxon>Chlorophyceae</taxon>
        <taxon>CS clade</taxon>
        <taxon>Chlamydomonadales</taxon>
        <taxon>Volvocaceae</taxon>
        <taxon>Volvox</taxon>
    </lineage>
</organism>
<feature type="region of interest" description="Disordered" evidence="1">
    <location>
        <begin position="919"/>
        <end position="995"/>
    </location>
</feature>
<dbReference type="AlphaFoldDB" id="A0A8J4F337"/>
<dbReference type="InterPro" id="IPR053022">
    <property type="entry name" value="Chloroplast_translocon_comp"/>
</dbReference>
<evidence type="ECO:0000256" key="1">
    <source>
        <dbReference type="SAM" id="MobiDB-lite"/>
    </source>
</evidence>
<evidence type="ECO:0000313" key="3">
    <source>
        <dbReference type="Proteomes" id="UP000747399"/>
    </source>
</evidence>
<protein>
    <submittedName>
        <fullName evidence="2">Uncharacterized protein</fullName>
    </submittedName>
</protein>
<evidence type="ECO:0000313" key="2">
    <source>
        <dbReference type="EMBL" id="GIL58075.1"/>
    </source>
</evidence>
<sequence>MDLVLERDRMYLLGAVGRFGAVPITITGDMDLNPDTGTYRLQSNVPGSGVEVNALRATLGVRPIPISAAGAVRGVLHCTGPLERPIFSGSAIAVRPSPEQLAAGLEDTPALAALRGHNGAVAAYDKVPLLGVQAVFTLDMATQMLNVHSVQAQPDGGGSLLATGRMWLAPEAESDPRAISITGEAEGVDADRLARYYMPPDVELPDGVQLGSASVRGQMAGSHLAPGVDLTAEAPAARVTGSASFSQKAISMSARGPAFSVDGTVHTSLPYFDELRASETQAEATYYARPRFMGADLELHCAAPGADLLPLATGPATPPPFDPLAANQPLHLRVAGHARLALRPAPGGGGGGGGFGAGTGAGVLQQQGRRGTAAPTPPSGAHDSRAGPKKFAGSISLSGIRINSLELVRSLSGTAAVDGEAGTVAVRARGPGVPVAGGALAAPSMVATGPAAGAAAAAAGGGGGPGVGSLATDVLDFEVAVPDLMAALNLEAAGPPPLAIIYRPAPAAATSGTKATAAVRADGAPAAGSSWGPANVMASIRTGSARTDGSVAPPALQPSLPHWSPSGSVQRPSVGTDGAAERSVSSGGGGAHPPSDATDSRFLLSRGPLLLEAEVVNGGSELSVQIANLQLDDLEAGSLRGSLRAASLEADVAGRRGRGSCSAEGLRLSSLAVGSFGGAVRWEGDIVKLEETVLVQSGSRYEVSGEVFLPGFGAAPSAVQASSHPSFVPAAAAAASSSPTGEAEAAEASIKDELTHGSRAAYRADVNKRGVSRSGNDPWVSGAGGGKATNAAALRPGLIASQAANGSGGGAMDAVAAAGGPVASSAATTVTAAEAVAGSVTGEEVGPSDCRWRLQINVPSAQISDLLPAVQLATSASRPGTDYGAAKARFLEAIQSGAASAVSPPDVRLQVDLFSHLPSSETAVSSGPTGRSARPWRTRGSVGTATVTSLPSAGTSSATSPQAVAGTAGTDGGQGTTSSGVGGGRAGGGAAGGGSDAVPALSELSGNWSGNIQLYGGLSGPSSVDFSLAGRDWRWGPSYRLDRLVAVGSADGTEGVALEELTIDAGPAQLRASGSLLCPRQEARLELYDFPLDAFAPITNTAWPALERAAAAAKARGAAQASPLAGAFPRVRIS</sequence>
<dbReference type="PANTHER" id="PTHR34457:SF3">
    <property type="entry name" value="PROTEIN TIC236, CHLOROPLASTIC"/>
    <property type="match status" value="1"/>
</dbReference>
<feature type="region of interest" description="Disordered" evidence="1">
    <location>
        <begin position="347"/>
        <end position="388"/>
    </location>
</feature>
<dbReference type="EMBL" id="BNCO01000029">
    <property type="protein sequence ID" value="GIL58075.1"/>
    <property type="molecule type" value="Genomic_DNA"/>
</dbReference>
<name>A0A8J4F337_9CHLO</name>
<dbReference type="PANTHER" id="PTHR34457">
    <property type="entry name" value="EMBRYO DEFECTIVE 2410"/>
    <property type="match status" value="1"/>
</dbReference>
<feature type="region of interest" description="Disordered" evidence="1">
    <location>
        <begin position="545"/>
        <end position="599"/>
    </location>
</feature>
<reference evidence="2" key="1">
    <citation type="journal article" date="2021" name="Proc. Natl. Acad. Sci. U.S.A.">
        <title>Three genomes in the algal genus Volvox reveal the fate of a haploid sex-determining region after a transition to homothallism.</title>
        <authorList>
            <person name="Yamamoto K."/>
            <person name="Hamaji T."/>
            <person name="Kawai-Toyooka H."/>
            <person name="Matsuzaki R."/>
            <person name="Takahashi F."/>
            <person name="Nishimura Y."/>
            <person name="Kawachi M."/>
            <person name="Noguchi H."/>
            <person name="Minakuchi Y."/>
            <person name="Umen J.G."/>
            <person name="Toyoda A."/>
            <person name="Nozaki H."/>
        </authorList>
    </citation>
    <scope>NUCLEOTIDE SEQUENCE</scope>
    <source>
        <strain evidence="2">NIES-3780</strain>
    </source>
</reference>
<feature type="region of interest" description="Disordered" evidence="1">
    <location>
        <begin position="765"/>
        <end position="784"/>
    </location>
</feature>
<proteinExistence type="predicted"/>
<comment type="caution">
    <text evidence="2">The sequence shown here is derived from an EMBL/GenBank/DDBJ whole genome shotgun (WGS) entry which is preliminary data.</text>
</comment>